<name>A0A8J2XSE8_9BACT</name>
<dbReference type="InterPro" id="IPR046863">
    <property type="entry name" value="MbnP-like_dom"/>
</dbReference>
<dbReference type="Pfam" id="PF20243">
    <property type="entry name" value="MbnP"/>
    <property type="match status" value="1"/>
</dbReference>
<sequence length="240" mass="26758">MNIIQALLLIVLLDPVPHPLTIRFHNEVCNQPLHLDDQTYTNRFHEPFLILQCKYYIANILISDGKHEEQLPLQPHLVDQADSASLELHGQTTIAYPREIKFTIGVDSFYNIGGVRSGDLDPMLGMFWTWNTGYINARLEGLSDSAHAPAHRFTWDIGGYKAGQNTLRTITIPLPLSANAPALTPAAKSPGPTEILIHADLLHWFDGAHPIHLTRSPICHEPGPLAMQLADNYSTSFSCR</sequence>
<gene>
    <name evidence="2" type="ORF">GCM10011511_17130</name>
</gene>
<comment type="caution">
    <text evidence="2">The sequence shown here is derived from an EMBL/GenBank/DDBJ whole genome shotgun (WGS) entry which is preliminary data.</text>
</comment>
<accession>A0A8J2XSE8</accession>
<dbReference type="EMBL" id="BMJC01000002">
    <property type="protein sequence ID" value="GGA94417.1"/>
    <property type="molecule type" value="Genomic_DNA"/>
</dbReference>
<organism evidence="2 3">
    <name type="scientific">Puia dinghuensis</name>
    <dbReference type="NCBI Taxonomy" id="1792502"/>
    <lineage>
        <taxon>Bacteria</taxon>
        <taxon>Pseudomonadati</taxon>
        <taxon>Bacteroidota</taxon>
        <taxon>Chitinophagia</taxon>
        <taxon>Chitinophagales</taxon>
        <taxon>Chitinophagaceae</taxon>
        <taxon>Puia</taxon>
    </lineage>
</organism>
<dbReference type="Proteomes" id="UP000607559">
    <property type="component" value="Unassembled WGS sequence"/>
</dbReference>
<reference evidence="2" key="2">
    <citation type="submission" date="2020-09" db="EMBL/GenBank/DDBJ databases">
        <authorList>
            <person name="Sun Q."/>
            <person name="Zhou Y."/>
        </authorList>
    </citation>
    <scope>NUCLEOTIDE SEQUENCE</scope>
    <source>
        <strain evidence="2">CGMCC 1.15448</strain>
    </source>
</reference>
<keyword evidence="3" id="KW-1185">Reference proteome</keyword>
<proteinExistence type="predicted"/>
<dbReference type="AlphaFoldDB" id="A0A8J2XSE8"/>
<evidence type="ECO:0000259" key="1">
    <source>
        <dbReference type="Pfam" id="PF20243"/>
    </source>
</evidence>
<protein>
    <recommendedName>
        <fullName evidence="1">Copper-binding protein MbnP-like domain-containing protein</fullName>
    </recommendedName>
</protein>
<reference evidence="2" key="1">
    <citation type="journal article" date="2014" name="Int. J. Syst. Evol. Microbiol.">
        <title>Complete genome sequence of Corynebacterium casei LMG S-19264T (=DSM 44701T), isolated from a smear-ripened cheese.</title>
        <authorList>
            <consortium name="US DOE Joint Genome Institute (JGI-PGF)"/>
            <person name="Walter F."/>
            <person name="Albersmeier A."/>
            <person name="Kalinowski J."/>
            <person name="Ruckert C."/>
        </authorList>
    </citation>
    <scope>NUCLEOTIDE SEQUENCE</scope>
    <source>
        <strain evidence="2">CGMCC 1.15448</strain>
    </source>
</reference>
<dbReference type="RefSeq" id="WP_188930634.1">
    <property type="nucleotide sequence ID" value="NZ_BMJC01000002.1"/>
</dbReference>
<feature type="domain" description="Copper-binding protein MbnP-like" evidence="1">
    <location>
        <begin position="19"/>
        <end position="220"/>
    </location>
</feature>
<evidence type="ECO:0000313" key="3">
    <source>
        <dbReference type="Proteomes" id="UP000607559"/>
    </source>
</evidence>
<evidence type="ECO:0000313" key="2">
    <source>
        <dbReference type="EMBL" id="GGA94417.1"/>
    </source>
</evidence>